<organism evidence="2 3">
    <name type="scientific">Actinocorallia herbida</name>
    <dbReference type="NCBI Taxonomy" id="58109"/>
    <lineage>
        <taxon>Bacteria</taxon>
        <taxon>Bacillati</taxon>
        <taxon>Actinomycetota</taxon>
        <taxon>Actinomycetes</taxon>
        <taxon>Streptosporangiales</taxon>
        <taxon>Thermomonosporaceae</taxon>
        <taxon>Actinocorallia</taxon>
    </lineage>
</organism>
<feature type="region of interest" description="Disordered" evidence="1">
    <location>
        <begin position="15"/>
        <end position="38"/>
    </location>
</feature>
<keyword evidence="3" id="KW-1185">Reference proteome</keyword>
<name>A0A3N1CZU3_9ACTN</name>
<evidence type="ECO:0000256" key="1">
    <source>
        <dbReference type="SAM" id="MobiDB-lite"/>
    </source>
</evidence>
<dbReference type="Proteomes" id="UP000272400">
    <property type="component" value="Unassembled WGS sequence"/>
</dbReference>
<reference evidence="2 3" key="1">
    <citation type="submission" date="2018-11" db="EMBL/GenBank/DDBJ databases">
        <title>Sequencing the genomes of 1000 actinobacteria strains.</title>
        <authorList>
            <person name="Klenk H.-P."/>
        </authorList>
    </citation>
    <scope>NUCLEOTIDE SEQUENCE [LARGE SCALE GENOMIC DNA]</scope>
    <source>
        <strain evidence="2 3">DSM 44254</strain>
    </source>
</reference>
<dbReference type="EMBL" id="RJKE01000001">
    <property type="protein sequence ID" value="ROO86789.1"/>
    <property type="molecule type" value="Genomic_DNA"/>
</dbReference>
<gene>
    <name evidence="2" type="ORF">EDD29_4370</name>
</gene>
<evidence type="ECO:0000313" key="2">
    <source>
        <dbReference type="EMBL" id="ROO86789.1"/>
    </source>
</evidence>
<feature type="compositionally biased region" description="Gly residues" evidence="1">
    <location>
        <begin position="27"/>
        <end position="38"/>
    </location>
</feature>
<comment type="caution">
    <text evidence="2">The sequence shown here is derived from an EMBL/GenBank/DDBJ whole genome shotgun (WGS) entry which is preliminary data.</text>
</comment>
<dbReference type="AlphaFoldDB" id="A0A3N1CZU3"/>
<protein>
    <submittedName>
        <fullName evidence="2">Uncharacterized protein</fullName>
    </submittedName>
</protein>
<sequence>MLEQRPVVGSVVAASTWSAAIPDEPGSGAGSAGTGLGG</sequence>
<proteinExistence type="predicted"/>
<accession>A0A3N1CZU3</accession>
<evidence type="ECO:0000313" key="3">
    <source>
        <dbReference type="Proteomes" id="UP000272400"/>
    </source>
</evidence>